<keyword evidence="11" id="KW-1185">Reference proteome</keyword>
<keyword evidence="7 9" id="KW-0472">Membrane</keyword>
<dbReference type="NCBIfam" id="NF005340">
    <property type="entry name" value="PRK06860.1"/>
    <property type="match status" value="1"/>
</dbReference>
<evidence type="ECO:0000256" key="1">
    <source>
        <dbReference type="ARBA" id="ARBA00022475"/>
    </source>
</evidence>
<reference evidence="10 11" key="1">
    <citation type="submission" date="2016-01" db="EMBL/GenBank/DDBJ databases">
        <authorList>
            <person name="Oliw E.H."/>
        </authorList>
    </citation>
    <scope>NUCLEOTIDE SEQUENCE [LARGE SCALE GENOMIC DNA]</scope>
    <source>
        <strain evidence="10 11">FRB97</strain>
    </source>
</reference>
<keyword evidence="3 9" id="KW-0808">Transferase</keyword>
<dbReference type="EMBL" id="CP014136">
    <property type="protein sequence ID" value="ATA20802.1"/>
    <property type="molecule type" value="Genomic_DNA"/>
</dbReference>
<dbReference type="NCBIfam" id="TIGR02207">
    <property type="entry name" value="lipid_A_htrB"/>
    <property type="match status" value="1"/>
</dbReference>
<dbReference type="KEGG" id="gqu:AWC35_16440"/>
<dbReference type="CDD" id="cd07984">
    <property type="entry name" value="LPLAT_LABLAT-like"/>
    <property type="match status" value="1"/>
</dbReference>
<dbReference type="GO" id="GO:0036104">
    <property type="term" value="P:Kdo2-lipid A biosynthetic process"/>
    <property type="evidence" value="ECO:0007669"/>
    <property type="project" value="UniProtKB-UniRule"/>
</dbReference>
<dbReference type="GO" id="GO:0009103">
    <property type="term" value="P:lipopolysaccharide biosynthetic process"/>
    <property type="evidence" value="ECO:0007669"/>
    <property type="project" value="UniProtKB-UniRule"/>
</dbReference>
<comment type="function">
    <text evidence="9">Catalyzes the transfer of an acyl chain from an acyl-[acyl-carrier-protein] (ACP) to a Kdo(2)-lipid IV(A) to form a Kdo(2)-(acyl)-lipid IV(A).</text>
</comment>
<dbReference type="AlphaFoldDB" id="A0A250B4E5"/>
<accession>A0A250B4E5</accession>
<dbReference type="HAMAP" id="MF_01942">
    <property type="entry name" value="Lipid_A_LpxL_LpxP"/>
    <property type="match status" value="1"/>
</dbReference>
<comment type="pathway">
    <text evidence="9">Bacterial outer membrane biogenesis; lipopolysaccharide biosynthesis.</text>
</comment>
<dbReference type="UniPathway" id="UPA00030"/>
<dbReference type="GO" id="GO:0005886">
    <property type="term" value="C:plasma membrane"/>
    <property type="evidence" value="ECO:0007669"/>
    <property type="project" value="UniProtKB-SubCell"/>
</dbReference>
<feature type="transmembrane region" description="Helical" evidence="9">
    <location>
        <begin position="20"/>
        <end position="45"/>
    </location>
</feature>
<evidence type="ECO:0000256" key="8">
    <source>
        <dbReference type="ARBA" id="ARBA00023315"/>
    </source>
</evidence>
<dbReference type="EC" id="2.3.1.241" evidence="9"/>
<comment type="similarity">
    <text evidence="9">Belongs to the LpxL/LpxM/LpxP family.</text>
</comment>
<evidence type="ECO:0000256" key="4">
    <source>
        <dbReference type="ARBA" id="ARBA00022692"/>
    </source>
</evidence>
<dbReference type="UniPathway" id="UPA00360">
    <property type="reaction ID" value="UER00485"/>
</dbReference>
<evidence type="ECO:0000313" key="11">
    <source>
        <dbReference type="Proteomes" id="UP000217182"/>
    </source>
</evidence>
<dbReference type="InterPro" id="IPR004960">
    <property type="entry name" value="LipA_acyltrans"/>
</dbReference>
<evidence type="ECO:0000256" key="6">
    <source>
        <dbReference type="ARBA" id="ARBA00022989"/>
    </source>
</evidence>
<comment type="catalytic activity">
    <reaction evidence="9">
        <text>an alpha-Kdo-(2-&gt;4)-alpha-Kdo-(2-&gt;6)-lipid IVA + a fatty acyl-[ACP] = an alpha-Kdo-(2-&gt;4)-alpha-Kdo-(2-&gt;6)-(acyl)-lipid IVA + holo-[ACP]</text>
        <dbReference type="Rhea" id="RHEA:69396"/>
        <dbReference type="Rhea" id="RHEA-COMP:9685"/>
        <dbReference type="Rhea" id="RHEA-COMP:14125"/>
        <dbReference type="ChEBI" id="CHEBI:64479"/>
        <dbReference type="ChEBI" id="CHEBI:138651"/>
        <dbReference type="ChEBI" id="CHEBI:176429"/>
        <dbReference type="ChEBI" id="CHEBI:176430"/>
        <dbReference type="EC" id="2.3.1.241"/>
    </reaction>
</comment>
<dbReference type="PANTHER" id="PTHR30606:SF7">
    <property type="entry name" value="LIPID A BIOSYNTHESIS PALMITOLEOYLTRANSFERASE"/>
    <property type="match status" value="1"/>
</dbReference>
<dbReference type="PANTHER" id="PTHR30606">
    <property type="entry name" value="LIPID A BIOSYNTHESIS LAUROYL ACYLTRANSFERASE"/>
    <property type="match status" value="1"/>
</dbReference>
<sequence>MARWPALQLCHFHPRYWSLWFGLAVLFLLVQLPYAFLLALGCRLGRLSMRFMKRRVAIAKRNLALSFPHRSASELETLLIDNFSSLGIGLMETGMAWFWSDRRIKKWFSVTGAENLAAASACQRGVIVIGVHFMTLELHFRLLGHCRPMTVMYRPHNNAVLEIMQKWGRERSGNTLVDRKNLIGMVHILRNDGVVWFAPDHDNGPKGSVFVPFFAVKQAATSNGTFTIARLAKPALISAVVVRNPDGSGYQLNISPELHHYPYDDNLAAANYVNRVIEQEIMKAPEQYLWLHRRFKTRPPGEASCYS</sequence>
<dbReference type="Pfam" id="PF03279">
    <property type="entry name" value="Lip_A_acyltrans"/>
    <property type="match status" value="1"/>
</dbReference>
<dbReference type="PIRSF" id="PIRSF026649">
    <property type="entry name" value="MsbB"/>
    <property type="match status" value="1"/>
</dbReference>
<gene>
    <name evidence="9" type="primary">lpxL</name>
    <name evidence="10" type="ORF">AWC35_16440</name>
</gene>
<keyword evidence="1 9" id="KW-1003">Cell membrane</keyword>
<keyword evidence="8 9" id="KW-0012">Acyltransferase</keyword>
<evidence type="ECO:0000313" key="10">
    <source>
        <dbReference type="EMBL" id="ATA20802.1"/>
    </source>
</evidence>
<proteinExistence type="inferred from homology"/>
<dbReference type="GO" id="GO:0008913">
    <property type="term" value="F:Kdo2-lipid IVA acyltransferase activity"/>
    <property type="evidence" value="ECO:0007669"/>
    <property type="project" value="UniProtKB-EC"/>
</dbReference>
<dbReference type="InterPro" id="IPR011920">
    <property type="entry name" value="Lipid_A_LpxL_LpxP"/>
</dbReference>
<keyword evidence="4 9" id="KW-0812">Transmembrane</keyword>
<evidence type="ECO:0000256" key="9">
    <source>
        <dbReference type="HAMAP-Rule" id="MF_01942"/>
    </source>
</evidence>
<dbReference type="GO" id="GO:0009245">
    <property type="term" value="P:lipid A biosynthetic process"/>
    <property type="evidence" value="ECO:0007669"/>
    <property type="project" value="InterPro"/>
</dbReference>
<dbReference type="OrthoDB" id="9803456at2"/>
<feature type="short sequence motif" description="HXXXXD motif" evidence="9">
    <location>
        <begin position="132"/>
        <end position="137"/>
    </location>
</feature>
<comment type="pathway">
    <text evidence="9">Glycolipid biosynthesis; KDO(2)-lipid A biosynthesis; KDO(2)-lipid A from CMP-3-deoxy-D-manno-octulosonate and lipid IV(A): step 3/4.</text>
</comment>
<dbReference type="RefSeq" id="WP_095847387.1">
    <property type="nucleotide sequence ID" value="NZ_CP014136.1"/>
</dbReference>
<comment type="subcellular location">
    <subcellularLocation>
        <location evidence="9">Cell inner membrane</location>
        <topology evidence="9">Single-pass membrane protein</topology>
    </subcellularLocation>
</comment>
<evidence type="ECO:0000256" key="5">
    <source>
        <dbReference type="ARBA" id="ARBA00022985"/>
    </source>
</evidence>
<dbReference type="Proteomes" id="UP000217182">
    <property type="component" value="Chromosome"/>
</dbReference>
<keyword evidence="6 9" id="KW-1133">Transmembrane helix</keyword>
<evidence type="ECO:0000256" key="3">
    <source>
        <dbReference type="ARBA" id="ARBA00022679"/>
    </source>
</evidence>
<keyword evidence="5 9" id="KW-0448">Lipopolysaccharide biosynthesis</keyword>
<keyword evidence="2 9" id="KW-0997">Cell inner membrane</keyword>
<evidence type="ECO:0000256" key="2">
    <source>
        <dbReference type="ARBA" id="ARBA00022519"/>
    </source>
</evidence>
<protein>
    <recommendedName>
        <fullName evidence="9">Lipid A biosynthesis acyltransferase</fullName>
        <ecNumber evidence="9">2.3.1.241</ecNumber>
    </recommendedName>
    <alternativeName>
        <fullName evidence="9">Kdo(2)-lipid IV(A) acyltransferase</fullName>
    </alternativeName>
</protein>
<evidence type="ECO:0000256" key="7">
    <source>
        <dbReference type="ARBA" id="ARBA00023136"/>
    </source>
</evidence>
<organism evidence="10 11">
    <name type="scientific">Gibbsiella quercinecans</name>
    <dbReference type="NCBI Taxonomy" id="929813"/>
    <lineage>
        <taxon>Bacteria</taxon>
        <taxon>Pseudomonadati</taxon>
        <taxon>Pseudomonadota</taxon>
        <taxon>Gammaproteobacteria</taxon>
        <taxon>Enterobacterales</taxon>
        <taxon>Yersiniaceae</taxon>
        <taxon>Gibbsiella</taxon>
    </lineage>
</organism>
<name>A0A250B4E5_9GAMM</name>